<organism evidence="7 8">
    <name type="scientific">Tegillarca granosa</name>
    <name type="common">Malaysian cockle</name>
    <name type="synonym">Anadara granosa</name>
    <dbReference type="NCBI Taxonomy" id="220873"/>
    <lineage>
        <taxon>Eukaryota</taxon>
        <taxon>Metazoa</taxon>
        <taxon>Spiralia</taxon>
        <taxon>Lophotrochozoa</taxon>
        <taxon>Mollusca</taxon>
        <taxon>Bivalvia</taxon>
        <taxon>Autobranchia</taxon>
        <taxon>Pteriomorphia</taxon>
        <taxon>Arcoida</taxon>
        <taxon>Arcoidea</taxon>
        <taxon>Arcidae</taxon>
        <taxon>Tegillarca</taxon>
    </lineage>
</organism>
<feature type="domain" description="HAT C-terminal dimerisation" evidence="6">
    <location>
        <begin position="64"/>
        <end position="113"/>
    </location>
</feature>
<dbReference type="SUPFAM" id="SSF53098">
    <property type="entry name" value="Ribonuclease H-like"/>
    <property type="match status" value="1"/>
</dbReference>
<keyword evidence="5" id="KW-0539">Nucleus</keyword>
<protein>
    <recommendedName>
        <fullName evidence="6">HAT C-terminal dimerisation domain-containing protein</fullName>
    </recommendedName>
</protein>
<gene>
    <name evidence="7" type="ORF">KUTeg_010561</name>
</gene>
<sequence length="117" mass="13352">MFCPMMGGALVVSENITLPVSDKNIYKLHWVTENRRQNFDDLFGDVFVTKIVPEKSVLQCVETEINNYKAESNIQLNSDPLAWWKLNEVKYPLLGRAARSYLAVQSTSVAIKTCYSF</sequence>
<keyword evidence="4" id="KW-0862">Zinc</keyword>
<evidence type="ECO:0000256" key="1">
    <source>
        <dbReference type="ARBA" id="ARBA00004123"/>
    </source>
</evidence>
<keyword evidence="3" id="KW-0863">Zinc-finger</keyword>
<keyword evidence="8" id="KW-1185">Reference proteome</keyword>
<evidence type="ECO:0000259" key="6">
    <source>
        <dbReference type="Pfam" id="PF05699"/>
    </source>
</evidence>
<evidence type="ECO:0000313" key="7">
    <source>
        <dbReference type="EMBL" id="KAJ8311884.1"/>
    </source>
</evidence>
<reference evidence="7 8" key="1">
    <citation type="submission" date="2022-12" db="EMBL/GenBank/DDBJ databases">
        <title>Chromosome-level genome of Tegillarca granosa.</title>
        <authorList>
            <person name="Kim J."/>
        </authorList>
    </citation>
    <scope>NUCLEOTIDE SEQUENCE [LARGE SCALE GENOMIC DNA]</scope>
    <source>
        <strain evidence="7">Teg-2019</strain>
        <tissue evidence="7">Adductor muscle</tissue>
    </source>
</reference>
<dbReference type="Pfam" id="PF05699">
    <property type="entry name" value="Dimer_Tnp_hAT"/>
    <property type="match status" value="1"/>
</dbReference>
<dbReference type="EMBL" id="JARBDR010000457">
    <property type="protein sequence ID" value="KAJ8311884.1"/>
    <property type="molecule type" value="Genomic_DNA"/>
</dbReference>
<dbReference type="PANTHER" id="PTHR46481:SF10">
    <property type="entry name" value="ZINC FINGER BED DOMAIN-CONTAINING PROTEIN 39"/>
    <property type="match status" value="1"/>
</dbReference>
<dbReference type="PANTHER" id="PTHR46481">
    <property type="entry name" value="ZINC FINGER BED DOMAIN-CONTAINING PROTEIN 4"/>
    <property type="match status" value="1"/>
</dbReference>
<evidence type="ECO:0000256" key="3">
    <source>
        <dbReference type="ARBA" id="ARBA00022771"/>
    </source>
</evidence>
<evidence type="ECO:0000256" key="4">
    <source>
        <dbReference type="ARBA" id="ARBA00022833"/>
    </source>
</evidence>
<dbReference type="Proteomes" id="UP001217089">
    <property type="component" value="Unassembled WGS sequence"/>
</dbReference>
<evidence type="ECO:0000313" key="8">
    <source>
        <dbReference type="Proteomes" id="UP001217089"/>
    </source>
</evidence>
<dbReference type="InterPro" id="IPR052035">
    <property type="entry name" value="ZnF_BED_domain_contain"/>
</dbReference>
<evidence type="ECO:0000256" key="5">
    <source>
        <dbReference type="ARBA" id="ARBA00023242"/>
    </source>
</evidence>
<proteinExistence type="predicted"/>
<evidence type="ECO:0000256" key="2">
    <source>
        <dbReference type="ARBA" id="ARBA00022723"/>
    </source>
</evidence>
<accession>A0ABQ9F3A3</accession>
<comment type="caution">
    <text evidence="7">The sequence shown here is derived from an EMBL/GenBank/DDBJ whole genome shotgun (WGS) entry which is preliminary data.</text>
</comment>
<dbReference type="InterPro" id="IPR008906">
    <property type="entry name" value="HATC_C_dom"/>
</dbReference>
<comment type="subcellular location">
    <subcellularLocation>
        <location evidence="1">Nucleus</location>
    </subcellularLocation>
</comment>
<dbReference type="InterPro" id="IPR012337">
    <property type="entry name" value="RNaseH-like_sf"/>
</dbReference>
<keyword evidence="2" id="KW-0479">Metal-binding</keyword>
<name>A0ABQ9F3A3_TEGGR</name>